<comment type="cofactor">
    <cofactor evidence="8">
        <name>Mg(2+)</name>
        <dbReference type="ChEBI" id="CHEBI:18420"/>
    </cofactor>
</comment>
<dbReference type="EC" id="2.7.7.77" evidence="8"/>
<dbReference type="AlphaFoldDB" id="A0A4Y8P9J5"/>
<dbReference type="Proteomes" id="UP000297713">
    <property type="component" value="Unassembled WGS sequence"/>
</dbReference>
<dbReference type="SUPFAM" id="SSF53448">
    <property type="entry name" value="Nucleotide-diphospho-sugar transferases"/>
    <property type="match status" value="1"/>
</dbReference>
<dbReference type="EMBL" id="LXQC01000154">
    <property type="protein sequence ID" value="TFE67397.1"/>
    <property type="molecule type" value="Genomic_DNA"/>
</dbReference>
<reference evidence="10 11" key="1">
    <citation type="submission" date="2016-05" db="EMBL/GenBank/DDBJ databases">
        <title>Diversity and Homogeneity among Thermoacidophilic Verrucomicrobia Methanotrophs Linked with Geographical Origin.</title>
        <authorList>
            <person name="Erikstad H.-A."/>
            <person name="Smestad N.B."/>
            <person name="Ceballos R.M."/>
            <person name="Birkeland N.-K."/>
        </authorList>
    </citation>
    <scope>NUCLEOTIDE SEQUENCE [LARGE SCALE GENOMIC DNA]</scope>
    <source>
        <strain evidence="10 11">Phi</strain>
    </source>
</reference>
<comment type="domain">
    <text evidence="8">The N-terminal domain determines nucleotide recognition and specific binding, while the C-terminal domain determines the specific binding to the target protein.</text>
</comment>
<dbReference type="HAMAP" id="MF_00316">
    <property type="entry name" value="MobA"/>
    <property type="match status" value="1"/>
</dbReference>
<comment type="catalytic activity">
    <reaction evidence="8">
        <text>Mo-molybdopterin + GTP + H(+) = Mo-molybdopterin guanine dinucleotide + diphosphate</text>
        <dbReference type="Rhea" id="RHEA:34243"/>
        <dbReference type="ChEBI" id="CHEBI:15378"/>
        <dbReference type="ChEBI" id="CHEBI:33019"/>
        <dbReference type="ChEBI" id="CHEBI:37565"/>
        <dbReference type="ChEBI" id="CHEBI:71302"/>
        <dbReference type="ChEBI" id="CHEBI:71310"/>
        <dbReference type="EC" id="2.7.7.77"/>
    </reaction>
</comment>
<dbReference type="Pfam" id="PF12804">
    <property type="entry name" value="NTP_transf_3"/>
    <property type="match status" value="1"/>
</dbReference>
<dbReference type="PANTHER" id="PTHR19136">
    <property type="entry name" value="MOLYBDENUM COFACTOR GUANYLYLTRANSFERASE"/>
    <property type="match status" value="1"/>
</dbReference>
<evidence type="ECO:0000313" key="11">
    <source>
        <dbReference type="Proteomes" id="UP000297713"/>
    </source>
</evidence>
<gene>
    <name evidence="8" type="primary">mobA</name>
    <name evidence="10" type="ORF">A7Q10_01010</name>
</gene>
<dbReference type="CDD" id="cd02503">
    <property type="entry name" value="MobA"/>
    <property type="match status" value="1"/>
</dbReference>
<dbReference type="Gene3D" id="3.90.550.10">
    <property type="entry name" value="Spore Coat Polysaccharide Biosynthesis Protein SpsA, Chain A"/>
    <property type="match status" value="1"/>
</dbReference>
<evidence type="ECO:0000256" key="1">
    <source>
        <dbReference type="ARBA" id="ARBA00022490"/>
    </source>
</evidence>
<feature type="binding site" evidence="8">
    <location>
        <position position="98"/>
    </location>
    <ligand>
        <name>Mg(2+)</name>
        <dbReference type="ChEBI" id="CHEBI:18420"/>
    </ligand>
</feature>
<dbReference type="GO" id="GO:0061603">
    <property type="term" value="F:molybdenum cofactor guanylyltransferase activity"/>
    <property type="evidence" value="ECO:0007669"/>
    <property type="project" value="UniProtKB-EC"/>
</dbReference>
<comment type="caution">
    <text evidence="10">The sequence shown here is derived from an EMBL/GenBank/DDBJ whole genome shotgun (WGS) entry which is preliminary data.</text>
</comment>
<dbReference type="PANTHER" id="PTHR19136:SF81">
    <property type="entry name" value="MOLYBDENUM COFACTOR GUANYLYLTRANSFERASE"/>
    <property type="match status" value="1"/>
</dbReference>
<sequence>MQTNIDGVVLCGGKATRMGGIEKGLLDFKGKPLFVYSAEKLSPRVNTLWISANRSLEKYGCYGWPVVKDSMENCGPLGGIYTVLKQMNASFLLTVPCDCPFFEERFDVALKEKLFSSSSTVAYVWDGTRDQYLFALFKKSVLAQLEKYLVEGERKVARFYQFVQALKVDLSQYSESFYNINYLVDLEEAVRKR</sequence>
<comment type="similarity">
    <text evidence="8">Belongs to the MobA family.</text>
</comment>
<evidence type="ECO:0000256" key="2">
    <source>
        <dbReference type="ARBA" id="ARBA00022679"/>
    </source>
</evidence>
<dbReference type="InterPro" id="IPR013482">
    <property type="entry name" value="Molybde_CF_guanTrfase"/>
</dbReference>
<dbReference type="OrthoDB" id="191430at2"/>
<comment type="function">
    <text evidence="8">Transfers a GMP moiety from GTP to Mo-molybdopterin (Mo-MPT) cofactor (Moco or molybdenum cofactor) to form Mo-molybdopterin guanine dinucleotide (Mo-MGD) cofactor.</text>
</comment>
<feature type="binding site" evidence="8">
    <location>
        <position position="23"/>
    </location>
    <ligand>
        <name>GTP</name>
        <dbReference type="ChEBI" id="CHEBI:37565"/>
    </ligand>
</feature>
<evidence type="ECO:0000313" key="10">
    <source>
        <dbReference type="EMBL" id="TFE67397.1"/>
    </source>
</evidence>
<dbReference type="InterPro" id="IPR029044">
    <property type="entry name" value="Nucleotide-diphossugar_trans"/>
</dbReference>
<feature type="binding site" evidence="8">
    <location>
        <begin position="10"/>
        <end position="12"/>
    </location>
    <ligand>
        <name>GTP</name>
        <dbReference type="ChEBI" id="CHEBI:37565"/>
    </ligand>
</feature>
<evidence type="ECO:0000256" key="8">
    <source>
        <dbReference type="HAMAP-Rule" id="MF_00316"/>
    </source>
</evidence>
<dbReference type="NCBIfam" id="TIGR02665">
    <property type="entry name" value="molyb_mobA"/>
    <property type="match status" value="1"/>
</dbReference>
<keyword evidence="10" id="KW-0548">Nucleotidyltransferase</keyword>
<keyword evidence="7 8" id="KW-0501">Molybdenum cofactor biosynthesis</keyword>
<feature type="domain" description="MobA-like NTP transferase" evidence="9">
    <location>
        <begin position="7"/>
        <end position="160"/>
    </location>
</feature>
<comment type="caution">
    <text evidence="8">Lacks conserved residue(s) required for the propagation of feature annotation.</text>
</comment>
<feature type="binding site" evidence="8">
    <location>
        <position position="69"/>
    </location>
    <ligand>
        <name>GTP</name>
        <dbReference type="ChEBI" id="CHEBI:37565"/>
    </ligand>
</feature>
<dbReference type="InterPro" id="IPR025877">
    <property type="entry name" value="MobA-like_NTP_Trfase"/>
</dbReference>
<feature type="binding site" evidence="8">
    <location>
        <position position="98"/>
    </location>
    <ligand>
        <name>GTP</name>
        <dbReference type="ChEBI" id="CHEBI:37565"/>
    </ligand>
</feature>
<keyword evidence="11" id="KW-1185">Reference proteome</keyword>
<dbReference type="GO" id="GO:0005525">
    <property type="term" value="F:GTP binding"/>
    <property type="evidence" value="ECO:0007669"/>
    <property type="project" value="UniProtKB-UniRule"/>
</dbReference>
<keyword evidence="4 8" id="KW-0547">Nucleotide-binding</keyword>
<dbReference type="RefSeq" id="WP_134440477.1">
    <property type="nucleotide sequence ID" value="NZ_LXQC01000154.1"/>
</dbReference>
<organism evidence="10 11">
    <name type="scientific">Methylacidiphilum caldifontis</name>
    <dbReference type="NCBI Taxonomy" id="2795386"/>
    <lineage>
        <taxon>Bacteria</taxon>
        <taxon>Pseudomonadati</taxon>
        <taxon>Verrucomicrobiota</taxon>
        <taxon>Methylacidiphilae</taxon>
        <taxon>Methylacidiphilales</taxon>
        <taxon>Methylacidiphilaceae</taxon>
        <taxon>Methylacidiphilum (ex Ratnadevi et al. 2023)</taxon>
    </lineage>
</organism>
<evidence type="ECO:0000256" key="4">
    <source>
        <dbReference type="ARBA" id="ARBA00022741"/>
    </source>
</evidence>
<keyword evidence="1 8" id="KW-0963">Cytoplasm</keyword>
<keyword evidence="3 8" id="KW-0479">Metal-binding</keyword>
<name>A0A4Y8P9J5_9BACT</name>
<keyword evidence="5 8" id="KW-0460">Magnesium</keyword>
<dbReference type="GO" id="GO:0046872">
    <property type="term" value="F:metal ion binding"/>
    <property type="evidence" value="ECO:0007669"/>
    <property type="project" value="UniProtKB-KW"/>
</dbReference>
<keyword evidence="2 8" id="KW-0808">Transferase</keyword>
<keyword evidence="6 8" id="KW-0342">GTP-binding</keyword>
<protein>
    <recommendedName>
        <fullName evidence="8">Probable molybdenum cofactor guanylyltransferase</fullName>
        <shortName evidence="8">MoCo guanylyltransferase</shortName>
        <ecNumber evidence="8">2.7.7.77</ecNumber>
    </recommendedName>
    <alternativeName>
        <fullName evidence="8">GTP:molybdopterin guanylyltransferase</fullName>
    </alternativeName>
    <alternativeName>
        <fullName evidence="8">Mo-MPT guanylyltransferase</fullName>
    </alternativeName>
    <alternativeName>
        <fullName evidence="8">Molybdopterin guanylyltransferase</fullName>
    </alternativeName>
    <alternativeName>
        <fullName evidence="8">Molybdopterin-guanine dinucleotide synthase</fullName>
        <shortName evidence="8">MGD synthase</shortName>
    </alternativeName>
</protein>
<evidence type="ECO:0000256" key="3">
    <source>
        <dbReference type="ARBA" id="ARBA00022723"/>
    </source>
</evidence>
<evidence type="ECO:0000259" key="9">
    <source>
        <dbReference type="Pfam" id="PF12804"/>
    </source>
</evidence>
<evidence type="ECO:0000256" key="6">
    <source>
        <dbReference type="ARBA" id="ARBA00023134"/>
    </source>
</evidence>
<comment type="subcellular location">
    <subcellularLocation>
        <location evidence="8">Cytoplasm</location>
    </subcellularLocation>
</comment>
<dbReference type="GO" id="GO:0005737">
    <property type="term" value="C:cytoplasm"/>
    <property type="evidence" value="ECO:0007669"/>
    <property type="project" value="UniProtKB-SubCell"/>
</dbReference>
<evidence type="ECO:0000256" key="7">
    <source>
        <dbReference type="ARBA" id="ARBA00023150"/>
    </source>
</evidence>
<dbReference type="GO" id="GO:0006777">
    <property type="term" value="P:Mo-molybdopterin cofactor biosynthetic process"/>
    <property type="evidence" value="ECO:0007669"/>
    <property type="project" value="UniProtKB-KW"/>
</dbReference>
<proteinExistence type="inferred from homology"/>
<accession>A0A4Y8P9J5</accession>
<evidence type="ECO:0000256" key="5">
    <source>
        <dbReference type="ARBA" id="ARBA00022842"/>
    </source>
</evidence>